<reference evidence="3" key="2">
    <citation type="submission" date="2020-09" db="EMBL/GenBank/DDBJ databases">
        <authorList>
            <person name="Sun Q."/>
            <person name="Zhou Y."/>
        </authorList>
    </citation>
    <scope>NUCLEOTIDE SEQUENCE</scope>
    <source>
        <strain evidence="3">CGMCC 4.7403</strain>
    </source>
</reference>
<gene>
    <name evidence="3" type="ORF">GCM10017771_51370</name>
</gene>
<dbReference type="RefSeq" id="WP_189784810.1">
    <property type="nucleotide sequence ID" value="NZ_BNAT01000019.1"/>
</dbReference>
<dbReference type="Proteomes" id="UP000603227">
    <property type="component" value="Unassembled WGS sequence"/>
</dbReference>
<evidence type="ECO:0000313" key="3">
    <source>
        <dbReference type="EMBL" id="GHE34014.1"/>
    </source>
</evidence>
<protein>
    <submittedName>
        <fullName evidence="3">Uncharacterized protein</fullName>
    </submittedName>
</protein>
<dbReference type="AlphaFoldDB" id="A0A918Z1K5"/>
<keyword evidence="1" id="KW-0175">Coiled coil</keyword>
<reference evidence="3" key="1">
    <citation type="journal article" date="2014" name="Int. J. Syst. Evol. Microbiol.">
        <title>Complete genome sequence of Corynebacterium casei LMG S-19264T (=DSM 44701T), isolated from a smear-ripened cheese.</title>
        <authorList>
            <consortium name="US DOE Joint Genome Institute (JGI-PGF)"/>
            <person name="Walter F."/>
            <person name="Albersmeier A."/>
            <person name="Kalinowski J."/>
            <person name="Ruckert C."/>
        </authorList>
    </citation>
    <scope>NUCLEOTIDE SEQUENCE</scope>
    <source>
        <strain evidence="3">CGMCC 4.7403</strain>
    </source>
</reference>
<sequence>MLRVITSGTHRRFQEAVTEAERIPGLETELADLRAKLKNAQSGKDDAARTAEDLEDARQAGAEIAATLTQPDARQRDAILDIAASLVRHAQGLGLDVKRLHSGEPYSTSPTASVEPESPPAAAESGESARLPYVHVYVHQGQIRSVHRWSEAAVRQAHADGAPPEGWCQDRSCSEMPGPMPYSLYPLPVQEPWPDRSQVHLLLRGRPIAAFGTEQAARRDSVITRMAATESALITVVSWPIADSHLYPTGTEDEHGLDTDDAQRHHARLLAAMATGRCAAMRREKVEPPEDFLQLCSNLRAAAVKLSVTEAEIDEYASTWAALL</sequence>
<proteinExistence type="predicted"/>
<feature type="coiled-coil region" evidence="1">
    <location>
        <begin position="23"/>
        <end position="57"/>
    </location>
</feature>
<dbReference type="EMBL" id="BNAT01000019">
    <property type="protein sequence ID" value="GHE34014.1"/>
    <property type="molecule type" value="Genomic_DNA"/>
</dbReference>
<accession>A0A918Z1K5</accession>
<feature type="region of interest" description="Disordered" evidence="2">
    <location>
        <begin position="100"/>
        <end position="127"/>
    </location>
</feature>
<evidence type="ECO:0000256" key="2">
    <source>
        <dbReference type="SAM" id="MobiDB-lite"/>
    </source>
</evidence>
<evidence type="ECO:0000313" key="4">
    <source>
        <dbReference type="Proteomes" id="UP000603227"/>
    </source>
</evidence>
<name>A0A918Z1K5_9ACTN</name>
<feature type="compositionally biased region" description="Low complexity" evidence="2">
    <location>
        <begin position="107"/>
        <end position="127"/>
    </location>
</feature>
<comment type="caution">
    <text evidence="3">The sequence shown here is derived from an EMBL/GenBank/DDBJ whole genome shotgun (WGS) entry which is preliminary data.</text>
</comment>
<evidence type="ECO:0000256" key="1">
    <source>
        <dbReference type="SAM" id="Coils"/>
    </source>
</evidence>
<keyword evidence="4" id="KW-1185">Reference proteome</keyword>
<organism evidence="3 4">
    <name type="scientific">Streptomyces capitiformicae</name>
    <dbReference type="NCBI Taxonomy" id="2014920"/>
    <lineage>
        <taxon>Bacteria</taxon>
        <taxon>Bacillati</taxon>
        <taxon>Actinomycetota</taxon>
        <taxon>Actinomycetes</taxon>
        <taxon>Kitasatosporales</taxon>
        <taxon>Streptomycetaceae</taxon>
        <taxon>Streptomyces</taxon>
    </lineage>
</organism>